<evidence type="ECO:0000313" key="2">
    <source>
        <dbReference type="Proteomes" id="UP001328107"/>
    </source>
</evidence>
<dbReference type="EMBL" id="BTRK01000005">
    <property type="protein sequence ID" value="GMR55341.1"/>
    <property type="molecule type" value="Genomic_DNA"/>
</dbReference>
<sequence>KALRLNLLEQFKLNNITSHCLLAISTMSEIYKLQSTPEFANFSDKLKLAILDRLTKLAKSSS</sequence>
<feature type="non-terminal residue" evidence="1">
    <location>
        <position position="1"/>
    </location>
</feature>
<name>A0AAN5D1X5_9BILA</name>
<dbReference type="Proteomes" id="UP001328107">
    <property type="component" value="Unassembled WGS sequence"/>
</dbReference>
<protein>
    <submittedName>
        <fullName evidence="1">Uncharacterized protein</fullName>
    </submittedName>
</protein>
<evidence type="ECO:0000313" key="1">
    <source>
        <dbReference type="EMBL" id="GMR55341.1"/>
    </source>
</evidence>
<reference evidence="2" key="1">
    <citation type="submission" date="2022-10" db="EMBL/GenBank/DDBJ databases">
        <title>Genome assembly of Pristionchus species.</title>
        <authorList>
            <person name="Yoshida K."/>
            <person name="Sommer R.J."/>
        </authorList>
    </citation>
    <scope>NUCLEOTIDE SEQUENCE [LARGE SCALE GENOMIC DNA]</scope>
    <source>
        <strain evidence="2">RS5460</strain>
    </source>
</reference>
<comment type="caution">
    <text evidence="1">The sequence shown here is derived from an EMBL/GenBank/DDBJ whole genome shotgun (WGS) entry which is preliminary data.</text>
</comment>
<proteinExistence type="predicted"/>
<gene>
    <name evidence="1" type="ORF">PMAYCL1PPCAC_25536</name>
</gene>
<dbReference type="AlphaFoldDB" id="A0AAN5D1X5"/>
<accession>A0AAN5D1X5</accession>
<keyword evidence="2" id="KW-1185">Reference proteome</keyword>
<organism evidence="1 2">
    <name type="scientific">Pristionchus mayeri</name>
    <dbReference type="NCBI Taxonomy" id="1317129"/>
    <lineage>
        <taxon>Eukaryota</taxon>
        <taxon>Metazoa</taxon>
        <taxon>Ecdysozoa</taxon>
        <taxon>Nematoda</taxon>
        <taxon>Chromadorea</taxon>
        <taxon>Rhabditida</taxon>
        <taxon>Rhabditina</taxon>
        <taxon>Diplogasteromorpha</taxon>
        <taxon>Diplogasteroidea</taxon>
        <taxon>Neodiplogasteridae</taxon>
        <taxon>Pristionchus</taxon>
    </lineage>
</organism>